<reference evidence="1 2" key="1">
    <citation type="submission" date="2018-05" db="EMBL/GenBank/DDBJ databases">
        <title>Acuticoccus sediminis sp. nov., isolated from deep-sea sediment of Indian Ocean.</title>
        <authorList>
            <person name="Liu X."/>
            <person name="Lai Q."/>
            <person name="Du Y."/>
            <person name="Sun F."/>
            <person name="Zhang X."/>
            <person name="Wang S."/>
            <person name="Shao Z."/>
        </authorList>
    </citation>
    <scope>NUCLEOTIDE SEQUENCE [LARGE SCALE GENOMIC DNA]</scope>
    <source>
        <strain evidence="1 2">PTG4-2</strain>
    </source>
</reference>
<keyword evidence="2" id="KW-1185">Reference proteome</keyword>
<gene>
    <name evidence="1" type="ORF">DLJ53_20430</name>
</gene>
<dbReference type="Gene3D" id="1.25.40.10">
    <property type="entry name" value="Tetratricopeptide repeat domain"/>
    <property type="match status" value="2"/>
</dbReference>
<proteinExistence type="predicted"/>
<protein>
    <recommendedName>
        <fullName evidence="3">Tetratricopeptide repeat protein</fullName>
    </recommendedName>
</protein>
<dbReference type="RefSeq" id="WP_111348663.1">
    <property type="nucleotide sequence ID" value="NZ_QHHQ01000004.1"/>
</dbReference>
<dbReference type="InterPro" id="IPR011990">
    <property type="entry name" value="TPR-like_helical_dom_sf"/>
</dbReference>
<dbReference type="SUPFAM" id="SSF48452">
    <property type="entry name" value="TPR-like"/>
    <property type="match status" value="1"/>
</dbReference>
<evidence type="ECO:0000313" key="2">
    <source>
        <dbReference type="Proteomes" id="UP000249590"/>
    </source>
</evidence>
<evidence type="ECO:0008006" key="3">
    <source>
        <dbReference type="Google" id="ProtNLM"/>
    </source>
</evidence>
<dbReference type="Proteomes" id="UP000249590">
    <property type="component" value="Unassembled WGS sequence"/>
</dbReference>
<dbReference type="AlphaFoldDB" id="A0A8B2NKR1"/>
<dbReference type="OrthoDB" id="7460397at2"/>
<organism evidence="1 2">
    <name type="scientific">Acuticoccus sediminis</name>
    <dbReference type="NCBI Taxonomy" id="2184697"/>
    <lineage>
        <taxon>Bacteria</taxon>
        <taxon>Pseudomonadati</taxon>
        <taxon>Pseudomonadota</taxon>
        <taxon>Alphaproteobacteria</taxon>
        <taxon>Hyphomicrobiales</taxon>
        <taxon>Amorphaceae</taxon>
        <taxon>Acuticoccus</taxon>
    </lineage>
</organism>
<accession>A0A8B2NKR1</accession>
<name>A0A8B2NKR1_9HYPH</name>
<comment type="caution">
    <text evidence="1">The sequence shown here is derived from an EMBL/GenBank/DDBJ whole genome shotgun (WGS) entry which is preliminary data.</text>
</comment>
<sequence>MTVTQPSTAERVAAVRQTLSAGSLDEAVTDARALLEAHPSDLRCRLLWAELLAAQDKRAEVVDYASSLLKQWPDNPWVLSRLVSAYVANGDADAALSLYRDKVEPSALPEADKTRIARNLAAANRSHPQALVILEQRLSAAPDDPALARDSASALFALGRLDEAVDRFERAARLAPLPAWAAFLHVTSLVQRRRLAGTVPVVDAAILDCLGDALKRFPDDALFVRAFNGLPIASPDWHRLYRLIRSHVSPARTNGLLQFETAKACLQAGEPETTRAILQGLDPASHWGTVAKPLLSVLDTLPDTVWQRARFDDDPAAEVQIVRREGARRTIVVFATLTGNFMMLPLACLDALLADVPANVVYLRDTVFGSAISGLRSLGPDISSTVSHLRRLIADLGAPELTMVGASVSGLSAIRYGARLGADRATCFGALTTVDPEFQGTPSRLQRTLRVMQQDSAATERFDDVVTELAQAPGMGVEMFVGDACELDLKQAARLETIPQIHIHHEADVAHHYVALAMIARHRFVEAITGQAN</sequence>
<evidence type="ECO:0000313" key="1">
    <source>
        <dbReference type="EMBL" id="RAI00086.1"/>
    </source>
</evidence>
<dbReference type="EMBL" id="QHHQ01000004">
    <property type="protein sequence ID" value="RAI00086.1"/>
    <property type="molecule type" value="Genomic_DNA"/>
</dbReference>